<comment type="caution">
    <text evidence="1">The sequence shown here is derived from an EMBL/GenBank/DDBJ whole genome shotgun (WGS) entry which is preliminary data.</text>
</comment>
<name>A0A4R1NJ43_9GAMM</name>
<dbReference type="PANTHER" id="PTHR15394">
    <property type="entry name" value="SERINE HYDROLASE RBBP9"/>
    <property type="match status" value="1"/>
</dbReference>
<gene>
    <name evidence="1" type="ORF">EZJ58_2342</name>
</gene>
<evidence type="ECO:0000313" key="1">
    <source>
        <dbReference type="EMBL" id="TCL04230.1"/>
    </source>
</evidence>
<dbReference type="PANTHER" id="PTHR15394:SF3">
    <property type="entry name" value="SERINE HYDROLASE RBBP9"/>
    <property type="match status" value="1"/>
</dbReference>
<dbReference type="Gene3D" id="3.40.50.1820">
    <property type="entry name" value="alpha/beta hydrolase"/>
    <property type="match status" value="1"/>
</dbReference>
<dbReference type="OrthoDB" id="9804993at2"/>
<sequence length="191" mass="21524">MNMPDKIVIIHGFLSTPRHHWFRWLKEQLEKQGTQVILPSMPSPRAPCPDRWLSHLKACVPAPSRRTWFIAHSLGCITLMRYLASLGEGVSVGGAMLVAGFAEPVAGFPELDRFTLEQIDYGRLKKSVGRLVALRSLNDEVVPPDLTQTLSRSLSAELYSFPAAGHFREQDGFIQFPALLDMLNDYRYVTE</sequence>
<dbReference type="SUPFAM" id="SSF53474">
    <property type="entry name" value="alpha/beta-Hydrolases"/>
    <property type="match status" value="1"/>
</dbReference>
<reference evidence="1 2" key="1">
    <citation type="submission" date="2019-02" db="EMBL/GenBank/DDBJ databases">
        <title>Investigation of anaerobic lignin degradation for improved lignocellulosic biofuels.</title>
        <authorList>
            <person name="Deangelis K."/>
        </authorList>
    </citation>
    <scope>NUCLEOTIDE SEQUENCE [LARGE SCALE GENOMIC DNA]</scope>
    <source>
        <strain evidence="1 2">159R</strain>
    </source>
</reference>
<accession>A0A4R1NJ43</accession>
<evidence type="ECO:0000313" key="2">
    <source>
        <dbReference type="Proteomes" id="UP000294555"/>
    </source>
</evidence>
<dbReference type="InterPro" id="IPR010662">
    <property type="entry name" value="RBBP9/YdeN"/>
</dbReference>
<proteinExistence type="predicted"/>
<dbReference type="InterPro" id="IPR029058">
    <property type="entry name" value="AB_hydrolase_fold"/>
</dbReference>
<organism evidence="1 2">
    <name type="scientific">Sodalis ligni</name>
    <dbReference type="NCBI Taxonomy" id="2697027"/>
    <lineage>
        <taxon>Bacteria</taxon>
        <taxon>Pseudomonadati</taxon>
        <taxon>Pseudomonadota</taxon>
        <taxon>Gammaproteobacteria</taxon>
        <taxon>Enterobacterales</taxon>
        <taxon>Bruguierivoracaceae</taxon>
        <taxon>Sodalis</taxon>
    </lineage>
</organism>
<protein>
    <recommendedName>
        <fullName evidence="3">Serine hydrolase family protein</fullName>
    </recommendedName>
</protein>
<dbReference type="AlphaFoldDB" id="A0A4R1NJ43"/>
<dbReference type="GO" id="GO:0016787">
    <property type="term" value="F:hydrolase activity"/>
    <property type="evidence" value="ECO:0007669"/>
    <property type="project" value="InterPro"/>
</dbReference>
<dbReference type="RefSeq" id="WP_132923025.1">
    <property type="nucleotide sequence ID" value="NZ_SJOI01000001.1"/>
</dbReference>
<dbReference type="Proteomes" id="UP000294555">
    <property type="component" value="Unassembled WGS sequence"/>
</dbReference>
<dbReference type="Pfam" id="PF06821">
    <property type="entry name" value="Ser_hydrolase"/>
    <property type="match status" value="1"/>
</dbReference>
<dbReference type="EMBL" id="SJOI01000001">
    <property type="protein sequence ID" value="TCL04230.1"/>
    <property type="molecule type" value="Genomic_DNA"/>
</dbReference>
<keyword evidence="2" id="KW-1185">Reference proteome</keyword>
<evidence type="ECO:0008006" key="3">
    <source>
        <dbReference type="Google" id="ProtNLM"/>
    </source>
</evidence>